<feature type="region of interest" description="Disordered" evidence="5">
    <location>
        <begin position="181"/>
        <end position="309"/>
    </location>
</feature>
<sequence length="439" mass="50082">MKRFFHQGQEVAKWRGNCRPNIQLKLDEFGKYMRLWTAVPSGGDVFETRYGYNGYKVDLATHTCTCNLWMFSSIPCVHSQAAINYTHKDPSQFLSSWFHKDKYVATYSQNIQPVGRRNLWPTTGFIKPLLPPVRRMPGRPKVKTVKHAFDSQDAKYPSQRLKVPRTVRCGKYQQLGDNKIACTNDEVPKPPVPKRKIGRPRKDGGGQPIFDQFPPVGLAIPRRDVAPPPVSESSDRDGEPAIPRRDVAPPPVLESGDQVGRPTVIPITRTKMMARRRGKAKVFGSRNKTPNKTPNGKKHKSQAKEDVSLTCDEDFDDLFTHGKQPMSQAKEDVQEQENDNEVKVSERLTLKELLLSGYTHADAVAAMKEIYGEVEEIDVDERDVQEKEIEEREVEEEEVEEREVEEEEVEDRVVEEEEVEDRDVGARMIPLGPSSYNFH</sequence>
<evidence type="ECO:0000256" key="3">
    <source>
        <dbReference type="ARBA" id="ARBA00022833"/>
    </source>
</evidence>
<accession>A0AAU9MN20</accession>
<evidence type="ECO:0000256" key="1">
    <source>
        <dbReference type="ARBA" id="ARBA00022723"/>
    </source>
</evidence>
<evidence type="ECO:0000313" key="8">
    <source>
        <dbReference type="Proteomes" id="UP001157418"/>
    </source>
</evidence>
<evidence type="ECO:0000313" key="7">
    <source>
        <dbReference type="EMBL" id="CAH1427977.1"/>
    </source>
</evidence>
<dbReference type="EMBL" id="CAKMRJ010002223">
    <property type="protein sequence ID" value="CAH1427977.1"/>
    <property type="molecule type" value="Genomic_DNA"/>
</dbReference>
<organism evidence="7 8">
    <name type="scientific">Lactuca virosa</name>
    <dbReference type="NCBI Taxonomy" id="75947"/>
    <lineage>
        <taxon>Eukaryota</taxon>
        <taxon>Viridiplantae</taxon>
        <taxon>Streptophyta</taxon>
        <taxon>Embryophyta</taxon>
        <taxon>Tracheophyta</taxon>
        <taxon>Spermatophyta</taxon>
        <taxon>Magnoliopsida</taxon>
        <taxon>eudicotyledons</taxon>
        <taxon>Gunneridae</taxon>
        <taxon>Pentapetalae</taxon>
        <taxon>asterids</taxon>
        <taxon>campanulids</taxon>
        <taxon>Asterales</taxon>
        <taxon>Asteraceae</taxon>
        <taxon>Cichorioideae</taxon>
        <taxon>Cichorieae</taxon>
        <taxon>Lactucinae</taxon>
        <taxon>Lactuca</taxon>
    </lineage>
</organism>
<reference evidence="7 8" key="1">
    <citation type="submission" date="2022-01" db="EMBL/GenBank/DDBJ databases">
        <authorList>
            <person name="Xiong W."/>
            <person name="Schranz E."/>
        </authorList>
    </citation>
    <scope>NUCLEOTIDE SEQUENCE [LARGE SCALE GENOMIC DNA]</scope>
</reference>
<keyword evidence="1" id="KW-0479">Metal-binding</keyword>
<dbReference type="Pfam" id="PF04434">
    <property type="entry name" value="SWIM"/>
    <property type="match status" value="1"/>
</dbReference>
<proteinExistence type="predicted"/>
<feature type="region of interest" description="Disordered" evidence="5">
    <location>
        <begin position="381"/>
        <end position="439"/>
    </location>
</feature>
<dbReference type="AlphaFoldDB" id="A0AAU9MN20"/>
<dbReference type="PANTHER" id="PTHR31973">
    <property type="entry name" value="POLYPROTEIN, PUTATIVE-RELATED"/>
    <property type="match status" value="1"/>
</dbReference>
<feature type="compositionally biased region" description="Basic and acidic residues" evidence="5">
    <location>
        <begin position="233"/>
        <end position="247"/>
    </location>
</feature>
<keyword evidence="3" id="KW-0862">Zinc</keyword>
<dbReference type="GO" id="GO:0008270">
    <property type="term" value="F:zinc ion binding"/>
    <property type="evidence" value="ECO:0007669"/>
    <property type="project" value="UniProtKB-KW"/>
</dbReference>
<dbReference type="PROSITE" id="PS50966">
    <property type="entry name" value="ZF_SWIM"/>
    <property type="match status" value="1"/>
</dbReference>
<feature type="compositionally biased region" description="Acidic residues" evidence="5">
    <location>
        <begin position="391"/>
        <end position="421"/>
    </location>
</feature>
<dbReference type="Proteomes" id="UP001157418">
    <property type="component" value="Unassembled WGS sequence"/>
</dbReference>
<dbReference type="PANTHER" id="PTHR31973:SF187">
    <property type="entry name" value="MUTATOR TRANSPOSASE MUDRA PROTEIN"/>
    <property type="match status" value="1"/>
</dbReference>
<evidence type="ECO:0000256" key="2">
    <source>
        <dbReference type="ARBA" id="ARBA00022771"/>
    </source>
</evidence>
<comment type="caution">
    <text evidence="7">The sequence shown here is derived from an EMBL/GenBank/DDBJ whole genome shotgun (WGS) entry which is preliminary data.</text>
</comment>
<protein>
    <recommendedName>
        <fullName evidence="6">SWIM-type domain-containing protein</fullName>
    </recommendedName>
</protein>
<gene>
    <name evidence="7" type="ORF">LVIROSA_LOCUS14941</name>
</gene>
<dbReference type="SMART" id="SM00575">
    <property type="entry name" value="ZnF_PMZ"/>
    <property type="match status" value="1"/>
</dbReference>
<evidence type="ECO:0000256" key="5">
    <source>
        <dbReference type="SAM" id="MobiDB-lite"/>
    </source>
</evidence>
<keyword evidence="8" id="KW-1185">Reference proteome</keyword>
<evidence type="ECO:0000256" key="4">
    <source>
        <dbReference type="PROSITE-ProRule" id="PRU00325"/>
    </source>
</evidence>
<feature type="domain" description="SWIM-type" evidence="6">
    <location>
        <begin position="55"/>
        <end position="87"/>
    </location>
</feature>
<name>A0AAU9MN20_9ASTR</name>
<evidence type="ECO:0000259" key="6">
    <source>
        <dbReference type="PROSITE" id="PS50966"/>
    </source>
</evidence>
<feature type="region of interest" description="Disordered" evidence="5">
    <location>
        <begin position="321"/>
        <end position="342"/>
    </location>
</feature>
<dbReference type="InterPro" id="IPR006564">
    <property type="entry name" value="Znf_PMZ"/>
</dbReference>
<keyword evidence="2 4" id="KW-0863">Zinc-finger</keyword>
<dbReference type="InterPro" id="IPR007527">
    <property type="entry name" value="Znf_SWIM"/>
</dbReference>